<gene>
    <name evidence="1" type="ORF">GCM10009726_07380</name>
</gene>
<dbReference type="Proteomes" id="UP001501161">
    <property type="component" value="Unassembled WGS sequence"/>
</dbReference>
<comment type="caution">
    <text evidence="1">The sequence shown here is derived from an EMBL/GenBank/DDBJ whole genome shotgun (WGS) entry which is preliminary data.</text>
</comment>
<name>A0ABP5IDC7_9ACTN</name>
<reference evidence="2" key="1">
    <citation type="journal article" date="2019" name="Int. J. Syst. Evol. Microbiol.">
        <title>The Global Catalogue of Microorganisms (GCM) 10K type strain sequencing project: providing services to taxonomists for standard genome sequencing and annotation.</title>
        <authorList>
            <consortium name="The Broad Institute Genomics Platform"/>
            <consortium name="The Broad Institute Genome Sequencing Center for Infectious Disease"/>
            <person name="Wu L."/>
            <person name="Ma J."/>
        </authorList>
    </citation>
    <scope>NUCLEOTIDE SEQUENCE [LARGE SCALE GENOMIC DNA]</scope>
    <source>
        <strain evidence="2">JCM 13813</strain>
    </source>
</reference>
<organism evidence="1 2">
    <name type="scientific">Nocardioides furvisabuli</name>
    <dbReference type="NCBI Taxonomy" id="375542"/>
    <lineage>
        <taxon>Bacteria</taxon>
        <taxon>Bacillati</taxon>
        <taxon>Actinomycetota</taxon>
        <taxon>Actinomycetes</taxon>
        <taxon>Propionibacteriales</taxon>
        <taxon>Nocardioidaceae</taxon>
        <taxon>Nocardioides</taxon>
    </lineage>
</organism>
<sequence length="104" mass="11169">MRTRYRTGATSANANRRYGAPMCLQPFTSKSARLLIESVLQPQLTTDRLAGLPPSCLDTRPTHRAVENHPSSGSVPSFAYLAHAHAPRSALALPMANSLRANAG</sequence>
<dbReference type="EMBL" id="BAAAMQ010000007">
    <property type="protein sequence ID" value="GAA2098452.1"/>
    <property type="molecule type" value="Genomic_DNA"/>
</dbReference>
<evidence type="ECO:0000313" key="1">
    <source>
        <dbReference type="EMBL" id="GAA2098452.1"/>
    </source>
</evidence>
<protein>
    <submittedName>
        <fullName evidence="1">Uncharacterized protein</fullName>
    </submittedName>
</protein>
<accession>A0ABP5IDC7</accession>
<keyword evidence="2" id="KW-1185">Reference proteome</keyword>
<proteinExistence type="predicted"/>
<evidence type="ECO:0000313" key="2">
    <source>
        <dbReference type="Proteomes" id="UP001501161"/>
    </source>
</evidence>